<reference evidence="2 3" key="1">
    <citation type="journal article" date="2012" name="ISME J.">
        <title>Nitrification expanded: discovery, physiology and genomics of a nitrite-oxidizing bacterium from the phylum Chloroflexi.</title>
        <authorList>
            <person name="Sorokin D.Y."/>
            <person name="Lucker S."/>
            <person name="Vejmelkova D."/>
            <person name="Kostrikina N.A."/>
            <person name="Kleerebezem R."/>
            <person name="Rijpstra W.I."/>
            <person name="Damste J.S."/>
            <person name="Le Paslier D."/>
            <person name="Muyzer G."/>
            <person name="Wagner M."/>
            <person name="van Loosdrecht M.C."/>
            <person name="Daims H."/>
        </authorList>
    </citation>
    <scope>NUCLEOTIDE SEQUENCE [LARGE SCALE GENOMIC DNA]</scope>
    <source>
        <strain evidence="3">none</strain>
    </source>
</reference>
<evidence type="ECO:0000313" key="2">
    <source>
        <dbReference type="EMBL" id="CCF83666.1"/>
    </source>
</evidence>
<accession>I4EG54</accession>
<dbReference type="Proteomes" id="UP000004221">
    <property type="component" value="Unassembled WGS sequence"/>
</dbReference>
<evidence type="ECO:0000256" key="1">
    <source>
        <dbReference type="SAM" id="MobiDB-lite"/>
    </source>
</evidence>
<dbReference type="AlphaFoldDB" id="I4EG54"/>
<evidence type="ECO:0000313" key="3">
    <source>
        <dbReference type="Proteomes" id="UP000004221"/>
    </source>
</evidence>
<dbReference type="EMBL" id="CAGS01000174">
    <property type="protein sequence ID" value="CCF83666.1"/>
    <property type="molecule type" value="Genomic_DNA"/>
</dbReference>
<sequence length="78" mass="8273">MFDRPGTTTHGVTPAGSASRQFMVARRSRAKPGREIGRGSSGQLAMIIAVVALKLRHHGTCALLRAVRPSRVVSYGTG</sequence>
<comment type="caution">
    <text evidence="2">The sequence shown here is derived from an EMBL/GenBank/DDBJ whole genome shotgun (WGS) entry which is preliminary data.</text>
</comment>
<feature type="region of interest" description="Disordered" evidence="1">
    <location>
        <begin position="1"/>
        <end position="38"/>
    </location>
</feature>
<gene>
    <name evidence="2" type="ORF">NITHO_2550002</name>
</gene>
<protein>
    <submittedName>
        <fullName evidence="2">Uncharacterized protein</fullName>
    </submittedName>
</protein>
<feature type="compositionally biased region" description="Polar residues" evidence="1">
    <location>
        <begin position="1"/>
        <end position="20"/>
    </location>
</feature>
<keyword evidence="3" id="KW-1185">Reference proteome</keyword>
<organism evidence="2 3">
    <name type="scientific">Nitrolancea hollandica Lb</name>
    <dbReference type="NCBI Taxonomy" id="1129897"/>
    <lineage>
        <taxon>Bacteria</taxon>
        <taxon>Pseudomonadati</taxon>
        <taxon>Thermomicrobiota</taxon>
        <taxon>Thermomicrobia</taxon>
        <taxon>Sphaerobacterales</taxon>
        <taxon>Sphaerobacterineae</taxon>
        <taxon>Sphaerobacteraceae</taxon>
        <taxon>Nitrolancea</taxon>
    </lineage>
</organism>
<proteinExistence type="predicted"/>
<name>I4EG54_9BACT</name>